<feature type="chain" id="PRO_5005217319" evidence="1">
    <location>
        <begin position="26"/>
        <end position="164"/>
    </location>
</feature>
<keyword evidence="3" id="KW-1185">Reference proteome</keyword>
<name>A0A0H5D5I2_9RHOB</name>
<dbReference type="AlphaFoldDB" id="A0A0H5D5I2"/>
<protein>
    <submittedName>
        <fullName evidence="2">Uncharacterized protein</fullName>
    </submittedName>
</protein>
<proteinExistence type="predicted"/>
<evidence type="ECO:0000313" key="2">
    <source>
        <dbReference type="EMBL" id="CRL12289.1"/>
    </source>
</evidence>
<accession>A0A0H5D5I2</accession>
<dbReference type="EMBL" id="CVRL01000039">
    <property type="protein sequence ID" value="CRL12289.1"/>
    <property type="molecule type" value="Genomic_DNA"/>
</dbReference>
<sequence>MFHTSRAHQLALAFPLIIVATSSNAGDFCERDRSTLFTCTFKGAQKSVEVCDATWLAGDMATYGFLGATGTVEKEIVTDKASLSYMPWNGIGNYISESVTFFTDDGYGYEVFWTAERGEGSTEDGGINVLKDGAVIASLQCDTGSVRQDLAALIDMIDTAQLSP</sequence>
<gene>
    <name evidence="2" type="ORF">NIT7321_03163</name>
</gene>
<feature type="signal peptide" evidence="1">
    <location>
        <begin position="1"/>
        <end position="25"/>
    </location>
</feature>
<evidence type="ECO:0000313" key="3">
    <source>
        <dbReference type="Proteomes" id="UP000043764"/>
    </source>
</evidence>
<evidence type="ECO:0000256" key="1">
    <source>
        <dbReference type="SAM" id="SignalP"/>
    </source>
</evidence>
<organism evidence="2 3">
    <name type="scientific">Phaeobacter italicus</name>
    <dbReference type="NCBI Taxonomy" id="481446"/>
    <lineage>
        <taxon>Bacteria</taxon>
        <taxon>Pseudomonadati</taxon>
        <taxon>Pseudomonadota</taxon>
        <taxon>Alphaproteobacteria</taxon>
        <taxon>Rhodobacterales</taxon>
        <taxon>Roseobacteraceae</taxon>
        <taxon>Phaeobacter</taxon>
    </lineage>
</organism>
<keyword evidence="1" id="KW-0732">Signal</keyword>
<dbReference type="RefSeq" id="WP_050674049.1">
    <property type="nucleotide sequence ID" value="NZ_CVRL01000039.1"/>
</dbReference>
<dbReference type="Proteomes" id="UP000043764">
    <property type="component" value="Unassembled WGS sequence"/>
</dbReference>
<reference evidence="3" key="1">
    <citation type="submission" date="2015-05" db="EMBL/GenBank/DDBJ databases">
        <authorList>
            <person name="Rodrigo-Torres Lidia"/>
            <person name="Arahal R.David."/>
        </authorList>
    </citation>
    <scope>NUCLEOTIDE SEQUENCE [LARGE SCALE GENOMIC DNA]</scope>
    <source>
        <strain evidence="3">CECT 7321</strain>
    </source>
</reference>